<dbReference type="InterPro" id="IPR012255">
    <property type="entry name" value="ETF_b"/>
</dbReference>
<dbReference type="InterPro" id="IPR014729">
    <property type="entry name" value="Rossmann-like_a/b/a_fold"/>
</dbReference>
<dbReference type="Proteomes" id="UP000515913">
    <property type="component" value="Chromosome"/>
</dbReference>
<dbReference type="GO" id="GO:0009055">
    <property type="term" value="F:electron transfer activity"/>
    <property type="evidence" value="ECO:0007669"/>
    <property type="project" value="InterPro"/>
</dbReference>
<evidence type="ECO:0000313" key="2">
    <source>
        <dbReference type="EMBL" id="QNM15329.1"/>
    </source>
</evidence>
<dbReference type="EMBL" id="CP060637">
    <property type="protein sequence ID" value="QNM15329.1"/>
    <property type="molecule type" value="Genomic_DNA"/>
</dbReference>
<dbReference type="KEGG" id="fho:H9Q81_00375"/>
<dbReference type="PANTHER" id="PTHR21294:SF17">
    <property type="entry name" value="PROTEIN FIXA"/>
    <property type="match status" value="1"/>
</dbReference>
<dbReference type="Pfam" id="PF01012">
    <property type="entry name" value="ETF"/>
    <property type="match status" value="1"/>
</dbReference>
<dbReference type="AlphaFoldDB" id="A0A7G9GWZ7"/>
<reference evidence="2 3" key="1">
    <citation type="submission" date="2020-08" db="EMBL/GenBank/DDBJ databases">
        <authorList>
            <person name="Liu C."/>
            <person name="Sun Q."/>
        </authorList>
    </citation>
    <scope>NUCLEOTIDE SEQUENCE [LARGE SCALE GENOMIC DNA]</scope>
    <source>
        <strain evidence="2 3">NSJ-57</strain>
    </source>
</reference>
<organism evidence="2 3">
    <name type="scientific">Fusobacterium hominis</name>
    <dbReference type="NCBI Taxonomy" id="2764326"/>
    <lineage>
        <taxon>Bacteria</taxon>
        <taxon>Fusobacteriati</taxon>
        <taxon>Fusobacteriota</taxon>
        <taxon>Fusobacteriia</taxon>
        <taxon>Fusobacteriales</taxon>
        <taxon>Fusobacteriaceae</taxon>
        <taxon>Fusobacterium</taxon>
    </lineage>
</organism>
<dbReference type="InterPro" id="IPR014730">
    <property type="entry name" value="ETF_a/b_N"/>
</dbReference>
<dbReference type="PANTHER" id="PTHR21294">
    <property type="entry name" value="ELECTRON TRANSFER FLAVOPROTEIN BETA-SUBUNIT"/>
    <property type="match status" value="1"/>
</dbReference>
<keyword evidence="3" id="KW-1185">Reference proteome</keyword>
<gene>
    <name evidence="2" type="ORF">H9Q81_00375</name>
</gene>
<evidence type="ECO:0000313" key="3">
    <source>
        <dbReference type="Proteomes" id="UP000515913"/>
    </source>
</evidence>
<proteinExistence type="predicted"/>
<name>A0A7G9GWZ7_9FUSO</name>
<protein>
    <submittedName>
        <fullName evidence="2">Electron transfer flavoprotein subunit beta/FixA family protein</fullName>
    </submittedName>
</protein>
<accession>A0A7G9GWZ7</accession>
<dbReference type="SUPFAM" id="SSF52402">
    <property type="entry name" value="Adenine nucleotide alpha hydrolases-like"/>
    <property type="match status" value="1"/>
</dbReference>
<dbReference type="RefSeq" id="WP_101473566.1">
    <property type="nucleotide sequence ID" value="NZ_CP060637.1"/>
</dbReference>
<dbReference type="SMART" id="SM00893">
    <property type="entry name" value="ETF"/>
    <property type="match status" value="1"/>
</dbReference>
<dbReference type="PIRSF" id="PIRSF000090">
    <property type="entry name" value="Beta-ETF"/>
    <property type="match status" value="1"/>
</dbReference>
<evidence type="ECO:0000259" key="1">
    <source>
        <dbReference type="SMART" id="SM00893"/>
    </source>
</evidence>
<feature type="domain" description="Electron transfer flavoprotein alpha/beta-subunit N-terminal" evidence="1">
    <location>
        <begin position="23"/>
        <end position="218"/>
    </location>
</feature>
<dbReference type="Gene3D" id="3.40.50.620">
    <property type="entry name" value="HUPs"/>
    <property type="match status" value="1"/>
</dbReference>
<sequence>MEILVCIKQVPDDSVEISLNSETGKPALEEITQIVNAFDTYALEMATRMKEAVGGEVVVVSIGDESVKNSLKNCLAVGGDKAFLVKHENVEKLDAKGIAKVLVNAKDEIEGKLGVKFDMIFCGKEATDYATSQVGLMLADELKVPVVTNVVDVELKENLVDIKQEIDEGYNVIETSIPCVVTVQKPNYEPRYPTIKTKMQARKKPIEEISLEIEELNPVEIIKVYEPVKRSAGVKIKAETVEEAVSQAMKMMVEAKVL</sequence>